<keyword evidence="5" id="KW-0479">Metal-binding</keyword>
<evidence type="ECO:0000256" key="7">
    <source>
        <dbReference type="ARBA" id="ARBA00022840"/>
    </source>
</evidence>
<dbReference type="Gene3D" id="3.30.565.10">
    <property type="entry name" value="Histidine kinase-like ATPase, C-terminal domain"/>
    <property type="match status" value="1"/>
</dbReference>
<dbReference type="Proteomes" id="UP000018291">
    <property type="component" value="Unassembled WGS sequence"/>
</dbReference>
<dbReference type="GO" id="GO:0006265">
    <property type="term" value="P:DNA topological change"/>
    <property type="evidence" value="ECO:0007669"/>
    <property type="project" value="InterPro"/>
</dbReference>
<keyword evidence="14" id="KW-1185">Reference proteome</keyword>
<reference evidence="13 14" key="1">
    <citation type="journal article" date="2013" name="ISME J.">
        <title>Metabolic model for the filamentous 'Candidatus Microthrix parvicella' based on genomic and metagenomic analyses.</title>
        <authorList>
            <person name="Jon McIlroy S."/>
            <person name="Kristiansen R."/>
            <person name="Albertsen M."/>
            <person name="Michael Karst S."/>
            <person name="Rossetti S."/>
            <person name="Lund Nielsen J."/>
            <person name="Tandoi V."/>
            <person name="James Seviour R."/>
            <person name="Nielsen P.H."/>
        </authorList>
    </citation>
    <scope>NUCLEOTIDE SEQUENCE [LARGE SCALE GENOMIC DNA]</scope>
    <source>
        <strain evidence="13 14">RN1</strain>
    </source>
</reference>
<dbReference type="SUPFAM" id="SSF56719">
    <property type="entry name" value="Type II DNA topoisomerase"/>
    <property type="match status" value="1"/>
</dbReference>
<dbReference type="eggNOG" id="COG0187">
    <property type="taxonomic scope" value="Bacteria"/>
</dbReference>
<dbReference type="STRING" id="1229780.BN381_60013"/>
<sequence>MAATQPPSGYDASHIEVLEGLDAVRKRPGMYIGGTGSSGLHHLVWELIDNAVDEAAAGHANLIEVTIHRDGSVEVTDNGRGIPIGEKPDGRTALEVVFTELHAGGKFGSGAYGSSGGLHGVGASVVNALATKLTAEVDRDGATWRLDFAERRPGHVGPRGGFTPSSKLERVKKIPARRTGTRVRFWPDLDIFDPEARIDYGRVRDHVAEVCFLVPTLKVRLADKRGTNPPEPEEFSAKGGLADFVDYLTIGEPLCEIITIKGEGTFTEKVPVDGKLTETERTCEVDLALRWVKGYDSRIVSFVNTIPTAEGGTHVAGFERALTKAVNDTLLPGLRKLAALEKKGKGRAEKGDVQEGLVAALKVTLPEPQFRGQTKGELGTPGVQSIAYEITKDGMVAWFDGGGTKSHVSAVREKLAQAVINRVAARQTLDARRKAAKLGANGMPDKLADCRTHGIDAELLIVEGDSAAGPAKAGRNSENMAVLPLRGKVVNAGKANMKQVVENAEAQALFTAIGAGFGRDFNLDDARYGRIIILCDADVDGSHIRCLLLTLIYHYMRPLLTEGRVFAAQPPLYSVKVGDEVRYTFSDAERDALTAELAAAGRNTEKLNWVRFKGLGEMDVHELVETCLDPNNRILRRLTMEDAMEATRAADRFEVLMGSDVARRKAFLLENSELVDPAALDV</sequence>
<dbReference type="GO" id="GO:0046872">
    <property type="term" value="F:metal ion binding"/>
    <property type="evidence" value="ECO:0007669"/>
    <property type="project" value="UniProtKB-KW"/>
</dbReference>
<feature type="domain" description="Toprim" evidence="12">
    <location>
        <begin position="457"/>
        <end position="571"/>
    </location>
</feature>
<keyword evidence="7" id="KW-0067">ATP-binding</keyword>
<evidence type="ECO:0000256" key="5">
    <source>
        <dbReference type="ARBA" id="ARBA00022723"/>
    </source>
</evidence>
<protein>
    <recommendedName>
        <fullName evidence="4">DNA topoisomerase (ATP-hydrolyzing)</fullName>
        <ecNumber evidence="4">5.6.2.2</ecNumber>
    </recommendedName>
</protein>
<evidence type="ECO:0000259" key="12">
    <source>
        <dbReference type="PROSITE" id="PS50880"/>
    </source>
</evidence>
<dbReference type="InterPro" id="IPR013759">
    <property type="entry name" value="Topo_IIA_B_C"/>
</dbReference>
<dbReference type="InterPro" id="IPR018522">
    <property type="entry name" value="TopoIIA_CS"/>
</dbReference>
<dbReference type="SMART" id="SM00387">
    <property type="entry name" value="HATPase_c"/>
    <property type="match status" value="1"/>
</dbReference>
<dbReference type="InterPro" id="IPR036890">
    <property type="entry name" value="HATPase_C_sf"/>
</dbReference>
<dbReference type="Pfam" id="PF00986">
    <property type="entry name" value="DNA_gyraseB_C"/>
    <property type="match status" value="1"/>
</dbReference>
<dbReference type="InterPro" id="IPR013506">
    <property type="entry name" value="Topo_IIA_bsu_dom2"/>
</dbReference>
<dbReference type="GO" id="GO:0003677">
    <property type="term" value="F:DNA binding"/>
    <property type="evidence" value="ECO:0007669"/>
    <property type="project" value="UniProtKB-KW"/>
</dbReference>
<dbReference type="SMART" id="SM00433">
    <property type="entry name" value="TOP2c"/>
    <property type="match status" value="1"/>
</dbReference>
<evidence type="ECO:0000256" key="11">
    <source>
        <dbReference type="ARBA" id="ARBA00023235"/>
    </source>
</evidence>
<comment type="cofactor">
    <cofactor evidence="2">
        <name>Mg(2+)</name>
        <dbReference type="ChEBI" id="CHEBI:18420"/>
    </cofactor>
</comment>
<comment type="catalytic activity">
    <reaction evidence="1">
        <text>ATP-dependent breakage, passage and rejoining of double-stranded DNA.</text>
        <dbReference type="EC" id="5.6.2.2"/>
    </reaction>
</comment>
<evidence type="ECO:0000256" key="6">
    <source>
        <dbReference type="ARBA" id="ARBA00022741"/>
    </source>
</evidence>
<keyword evidence="9" id="KW-0799">Topoisomerase</keyword>
<dbReference type="Pfam" id="PF01751">
    <property type="entry name" value="Toprim"/>
    <property type="match status" value="1"/>
</dbReference>
<dbReference type="RefSeq" id="WP_012229579.1">
    <property type="nucleotide sequence ID" value="NZ_HG422565.1"/>
</dbReference>
<dbReference type="InterPro" id="IPR020568">
    <property type="entry name" value="Ribosomal_Su5_D2-typ_SF"/>
</dbReference>
<dbReference type="InterPro" id="IPR014721">
    <property type="entry name" value="Ribsml_uS5_D2-typ_fold_subgr"/>
</dbReference>
<dbReference type="OrthoDB" id="9802808at2"/>
<evidence type="ECO:0000256" key="8">
    <source>
        <dbReference type="ARBA" id="ARBA00022842"/>
    </source>
</evidence>
<evidence type="ECO:0000313" key="13">
    <source>
        <dbReference type="EMBL" id="CCM65109.1"/>
    </source>
</evidence>
<dbReference type="PROSITE" id="PS50880">
    <property type="entry name" value="TOPRIM"/>
    <property type="match status" value="1"/>
</dbReference>
<accession>R4Z2D1</accession>
<keyword evidence="11 13" id="KW-0413">Isomerase</keyword>
<evidence type="ECO:0000256" key="10">
    <source>
        <dbReference type="ARBA" id="ARBA00023125"/>
    </source>
</evidence>
<name>R4Z2D1_9ACTN</name>
<comment type="similarity">
    <text evidence="3">Belongs to the type II topoisomerase GyrB family.</text>
</comment>
<dbReference type="AlphaFoldDB" id="R4Z2D1"/>
<proteinExistence type="inferred from homology"/>
<dbReference type="Gene3D" id="3.40.50.670">
    <property type="match status" value="1"/>
</dbReference>
<keyword evidence="8" id="KW-0460">Magnesium</keyword>
<dbReference type="InterPro" id="IPR002288">
    <property type="entry name" value="DNA_gyrase_B_C"/>
</dbReference>
<dbReference type="PANTHER" id="PTHR45866">
    <property type="entry name" value="DNA GYRASE/TOPOISOMERASE SUBUNIT B"/>
    <property type="match status" value="1"/>
</dbReference>
<dbReference type="Pfam" id="PF00204">
    <property type="entry name" value="DNA_gyraseB"/>
    <property type="match status" value="1"/>
</dbReference>
<dbReference type="EC" id="5.6.2.2" evidence="4"/>
<dbReference type="EMBL" id="CANL01000056">
    <property type="protein sequence ID" value="CCM65109.1"/>
    <property type="molecule type" value="Genomic_DNA"/>
</dbReference>
<dbReference type="SUPFAM" id="SSF55874">
    <property type="entry name" value="ATPase domain of HSP90 chaperone/DNA topoisomerase II/histidine kinase"/>
    <property type="match status" value="1"/>
</dbReference>
<gene>
    <name evidence="13" type="primary">gyrB</name>
    <name evidence="13" type="ORF">BN381_60013</name>
</gene>
<evidence type="ECO:0000256" key="3">
    <source>
        <dbReference type="ARBA" id="ARBA00010708"/>
    </source>
</evidence>
<dbReference type="Pfam" id="PF02518">
    <property type="entry name" value="HATPase_c"/>
    <property type="match status" value="1"/>
</dbReference>
<dbReference type="InterPro" id="IPR003594">
    <property type="entry name" value="HATPase_dom"/>
</dbReference>
<dbReference type="PANTHER" id="PTHR45866:SF1">
    <property type="entry name" value="DNA GYRASE SUBUNIT B, MITOCHONDRIAL"/>
    <property type="match status" value="1"/>
</dbReference>
<dbReference type="PROSITE" id="PS00177">
    <property type="entry name" value="TOPOISOMERASE_II"/>
    <property type="match status" value="1"/>
</dbReference>
<dbReference type="PRINTS" id="PR00418">
    <property type="entry name" value="TPI2FAMILY"/>
</dbReference>
<dbReference type="InterPro" id="IPR000565">
    <property type="entry name" value="Topo_IIA_B"/>
</dbReference>
<organism evidence="13 14">
    <name type="scientific">Candidatus Neomicrothrix parvicella RN1</name>
    <dbReference type="NCBI Taxonomy" id="1229780"/>
    <lineage>
        <taxon>Bacteria</taxon>
        <taxon>Bacillati</taxon>
        <taxon>Actinomycetota</taxon>
        <taxon>Acidimicrobiia</taxon>
        <taxon>Acidimicrobiales</taxon>
        <taxon>Microthrixaceae</taxon>
        <taxon>Candidatus Neomicrothrix</taxon>
    </lineage>
</organism>
<dbReference type="SUPFAM" id="SSF54211">
    <property type="entry name" value="Ribosomal protein S5 domain 2-like"/>
    <property type="match status" value="1"/>
</dbReference>
<dbReference type="PRINTS" id="PR01159">
    <property type="entry name" value="DNAGYRASEB"/>
</dbReference>
<dbReference type="Gene3D" id="3.30.230.10">
    <property type="match status" value="1"/>
</dbReference>
<dbReference type="GO" id="GO:0005524">
    <property type="term" value="F:ATP binding"/>
    <property type="evidence" value="ECO:0007669"/>
    <property type="project" value="UniProtKB-KW"/>
</dbReference>
<dbReference type="GO" id="GO:0034335">
    <property type="term" value="F:DNA negative supercoiling activity"/>
    <property type="evidence" value="ECO:0007669"/>
    <property type="project" value="UniProtKB-ARBA"/>
</dbReference>
<evidence type="ECO:0000256" key="9">
    <source>
        <dbReference type="ARBA" id="ARBA00023029"/>
    </source>
</evidence>
<dbReference type="InterPro" id="IPR006171">
    <property type="entry name" value="TOPRIM_dom"/>
</dbReference>
<dbReference type="CDD" id="cd16928">
    <property type="entry name" value="HATPase_GyrB-like"/>
    <property type="match status" value="1"/>
</dbReference>
<keyword evidence="10" id="KW-0238">DNA-binding</keyword>
<evidence type="ECO:0000256" key="4">
    <source>
        <dbReference type="ARBA" id="ARBA00012895"/>
    </source>
</evidence>
<keyword evidence="6" id="KW-0547">Nucleotide-binding</keyword>
<evidence type="ECO:0000256" key="2">
    <source>
        <dbReference type="ARBA" id="ARBA00001946"/>
    </source>
</evidence>
<dbReference type="InterPro" id="IPR013760">
    <property type="entry name" value="Topo_IIA-like_dom_sf"/>
</dbReference>
<evidence type="ECO:0000256" key="1">
    <source>
        <dbReference type="ARBA" id="ARBA00000185"/>
    </source>
</evidence>
<dbReference type="InterPro" id="IPR001241">
    <property type="entry name" value="Topo_IIA"/>
</dbReference>
<dbReference type="FunFam" id="3.40.50.670:FF:000001">
    <property type="entry name" value="DNA topoisomerase 2"/>
    <property type="match status" value="1"/>
</dbReference>
<evidence type="ECO:0000313" key="14">
    <source>
        <dbReference type="Proteomes" id="UP000018291"/>
    </source>
</evidence>
<dbReference type="HOGENOM" id="CLU_006146_4_1_11"/>
<comment type="caution">
    <text evidence="13">The sequence shown here is derived from an EMBL/GenBank/DDBJ whole genome shotgun (WGS) entry which is preliminary data.</text>
</comment>